<gene>
    <name evidence="1" type="ORF">KY290_034063</name>
</gene>
<dbReference type="Proteomes" id="UP000826656">
    <property type="component" value="Unassembled WGS sequence"/>
</dbReference>
<protein>
    <submittedName>
        <fullName evidence="1">Uncharacterized protein</fullName>
    </submittedName>
</protein>
<sequence>MASPASIDVELISPQTCKGYLFSQLCHLEDDVNLLNTMPFKLDEAAWPTNLLPAYKELRNTEMKIEVSKLT</sequence>
<reference evidence="1 2" key="1">
    <citation type="journal article" date="2021" name="bioRxiv">
        <title>Chromosome-scale and haplotype-resolved genome assembly of a tetraploid potato cultivar.</title>
        <authorList>
            <person name="Sun H."/>
            <person name="Jiao W.-B."/>
            <person name="Krause K."/>
            <person name="Campoy J.A."/>
            <person name="Goel M."/>
            <person name="Folz-Donahue K."/>
            <person name="Kukat C."/>
            <person name="Huettel B."/>
            <person name="Schneeberger K."/>
        </authorList>
    </citation>
    <scope>NUCLEOTIDE SEQUENCE [LARGE SCALE GENOMIC DNA]</scope>
    <source>
        <strain evidence="1">SolTubOtavaFocal</strain>
        <tissue evidence="1">Leaves</tissue>
    </source>
</reference>
<evidence type="ECO:0000313" key="2">
    <source>
        <dbReference type="Proteomes" id="UP000826656"/>
    </source>
</evidence>
<evidence type="ECO:0000313" key="1">
    <source>
        <dbReference type="EMBL" id="KAH0741020.1"/>
    </source>
</evidence>
<comment type="caution">
    <text evidence="1">The sequence shown here is derived from an EMBL/GenBank/DDBJ whole genome shotgun (WGS) entry which is preliminary data.</text>
</comment>
<proteinExistence type="predicted"/>
<accession>A0ABQ7U5V8</accession>
<organism evidence="1 2">
    <name type="scientific">Solanum tuberosum</name>
    <name type="common">Potato</name>
    <dbReference type="NCBI Taxonomy" id="4113"/>
    <lineage>
        <taxon>Eukaryota</taxon>
        <taxon>Viridiplantae</taxon>
        <taxon>Streptophyta</taxon>
        <taxon>Embryophyta</taxon>
        <taxon>Tracheophyta</taxon>
        <taxon>Spermatophyta</taxon>
        <taxon>Magnoliopsida</taxon>
        <taxon>eudicotyledons</taxon>
        <taxon>Gunneridae</taxon>
        <taxon>Pentapetalae</taxon>
        <taxon>asterids</taxon>
        <taxon>lamiids</taxon>
        <taxon>Solanales</taxon>
        <taxon>Solanaceae</taxon>
        <taxon>Solanoideae</taxon>
        <taxon>Solaneae</taxon>
        <taxon>Solanum</taxon>
    </lineage>
</organism>
<name>A0ABQ7U5V8_SOLTU</name>
<keyword evidence="2" id="KW-1185">Reference proteome</keyword>
<dbReference type="EMBL" id="JAIVGD010000026">
    <property type="protein sequence ID" value="KAH0741020.1"/>
    <property type="molecule type" value="Genomic_DNA"/>
</dbReference>